<keyword evidence="2" id="KW-1133">Transmembrane helix</keyword>
<evidence type="ECO:0000256" key="3">
    <source>
        <dbReference type="SAM" id="SignalP"/>
    </source>
</evidence>
<accession>A0A409YMS8</accession>
<keyword evidence="2" id="KW-0472">Membrane</keyword>
<feature type="region of interest" description="Disordered" evidence="1">
    <location>
        <begin position="298"/>
        <end position="374"/>
    </location>
</feature>
<evidence type="ECO:0000256" key="1">
    <source>
        <dbReference type="SAM" id="MobiDB-lite"/>
    </source>
</evidence>
<evidence type="ECO:0000313" key="4">
    <source>
        <dbReference type="EMBL" id="PPR04325.1"/>
    </source>
</evidence>
<keyword evidence="2" id="KW-0812">Transmembrane</keyword>
<evidence type="ECO:0008006" key="6">
    <source>
        <dbReference type="Google" id="ProtNLM"/>
    </source>
</evidence>
<feature type="chain" id="PRO_5019082492" description="Extracellular membrane protein CFEM domain-containing protein" evidence="3">
    <location>
        <begin position="21"/>
        <end position="399"/>
    </location>
</feature>
<feature type="transmembrane region" description="Helical" evidence="2">
    <location>
        <begin position="188"/>
        <end position="212"/>
    </location>
</feature>
<feature type="compositionally biased region" description="Low complexity" evidence="1">
    <location>
        <begin position="305"/>
        <end position="334"/>
    </location>
</feature>
<dbReference type="InParanoid" id="A0A409YMS8"/>
<keyword evidence="3" id="KW-0732">Signal</keyword>
<evidence type="ECO:0000256" key="2">
    <source>
        <dbReference type="SAM" id="Phobius"/>
    </source>
</evidence>
<comment type="caution">
    <text evidence="4">The sequence shown here is derived from an EMBL/GenBank/DDBJ whole genome shotgun (WGS) entry which is preliminary data.</text>
</comment>
<feature type="compositionally biased region" description="Low complexity" evidence="1">
    <location>
        <begin position="363"/>
        <end position="373"/>
    </location>
</feature>
<dbReference type="AlphaFoldDB" id="A0A409YMS8"/>
<feature type="signal peptide" evidence="3">
    <location>
        <begin position="1"/>
        <end position="20"/>
    </location>
</feature>
<feature type="region of interest" description="Disordered" evidence="1">
    <location>
        <begin position="109"/>
        <end position="156"/>
    </location>
</feature>
<feature type="compositionally biased region" description="Polar residues" evidence="1">
    <location>
        <begin position="124"/>
        <end position="134"/>
    </location>
</feature>
<protein>
    <recommendedName>
        <fullName evidence="6">Extracellular membrane protein CFEM domain-containing protein</fullName>
    </recommendedName>
</protein>
<dbReference type="OrthoDB" id="3062033at2759"/>
<name>A0A409YMS8_9AGAR</name>
<dbReference type="Proteomes" id="UP000284842">
    <property type="component" value="Unassembled WGS sequence"/>
</dbReference>
<feature type="compositionally biased region" description="Low complexity" evidence="1">
    <location>
        <begin position="341"/>
        <end position="355"/>
    </location>
</feature>
<evidence type="ECO:0000313" key="5">
    <source>
        <dbReference type="Proteomes" id="UP000284842"/>
    </source>
</evidence>
<reference evidence="4 5" key="1">
    <citation type="journal article" date="2018" name="Evol. Lett.">
        <title>Horizontal gene cluster transfer increased hallucinogenic mushroom diversity.</title>
        <authorList>
            <person name="Reynolds H.T."/>
            <person name="Vijayakumar V."/>
            <person name="Gluck-Thaler E."/>
            <person name="Korotkin H.B."/>
            <person name="Matheny P.B."/>
            <person name="Slot J.C."/>
        </authorList>
    </citation>
    <scope>NUCLEOTIDE SEQUENCE [LARGE SCALE GENOMIC DNA]</scope>
    <source>
        <strain evidence="4 5">2629</strain>
    </source>
</reference>
<sequence>MRSFFFGALVIFFVSFEALAFERTSLTRAAFQRQTTDVCDTPCNTFDDTVQACDTKACLCTASNADTLQQCISCYMTYAPSDATTAAAQNLVDTFENACEGYALPPVTVPSPSSPTGDSPNSPIASSRGTSFPVTSARPVNNPDPTPAPAPAQQTNTANFPAASAANPHLGPAFGGDLSLSSFMRSDLVAFCVFFVMLVVATSANPDLAVALRGHTALFARQTNPGTCSTACSDSRTVINDCVTRKADAACLCTLPNAHLLQQCIDCSLLAAGDDATVQTAQKIATSFNTLCVSSASSVPPLTVPGTSPSGSISASGSAGVSVTAPGNTVSASAPAPPPTTIQQITIGPSSSTPDSTPPPTVPGTQTTPPVGGAASKSTLVPTLELCSLVTLVVALFSM</sequence>
<feature type="compositionally biased region" description="Low complexity" evidence="1">
    <location>
        <begin position="114"/>
        <end position="123"/>
    </location>
</feature>
<dbReference type="EMBL" id="NHTK01000962">
    <property type="protein sequence ID" value="PPR04325.1"/>
    <property type="molecule type" value="Genomic_DNA"/>
</dbReference>
<keyword evidence="5" id="KW-1185">Reference proteome</keyword>
<gene>
    <name evidence="4" type="ORF">CVT24_013398</name>
</gene>
<organism evidence="4 5">
    <name type="scientific">Panaeolus cyanescens</name>
    <dbReference type="NCBI Taxonomy" id="181874"/>
    <lineage>
        <taxon>Eukaryota</taxon>
        <taxon>Fungi</taxon>
        <taxon>Dikarya</taxon>
        <taxon>Basidiomycota</taxon>
        <taxon>Agaricomycotina</taxon>
        <taxon>Agaricomycetes</taxon>
        <taxon>Agaricomycetidae</taxon>
        <taxon>Agaricales</taxon>
        <taxon>Agaricineae</taxon>
        <taxon>Galeropsidaceae</taxon>
        <taxon>Panaeolus</taxon>
    </lineage>
</organism>
<proteinExistence type="predicted"/>